<protein>
    <submittedName>
        <fullName evidence="11">Magnesium transporter protein 1</fullName>
    </submittedName>
</protein>
<feature type="signal peptide" evidence="10">
    <location>
        <begin position="1"/>
        <end position="18"/>
    </location>
</feature>
<feature type="transmembrane region" description="Helical" evidence="9">
    <location>
        <begin position="211"/>
        <end position="229"/>
    </location>
</feature>
<gene>
    <name evidence="11" type="ORF">AB675_4968</name>
</gene>
<dbReference type="RefSeq" id="XP_017999354.1">
    <property type="nucleotide sequence ID" value="XM_018145143.1"/>
</dbReference>
<dbReference type="EMBL" id="LFJN01000015">
    <property type="protein sequence ID" value="KPI39391.1"/>
    <property type="molecule type" value="Genomic_DNA"/>
</dbReference>
<dbReference type="PANTHER" id="PTHR12692">
    <property type="entry name" value="DOLICHYL-DIPHOSPHOOLIGOSACCHARIDE--PROTEIN GLYCOSYLTRANSFERASE-RELATED"/>
    <property type="match status" value="1"/>
</dbReference>
<keyword evidence="4 9" id="KW-0812">Transmembrane</keyword>
<evidence type="ECO:0000256" key="1">
    <source>
        <dbReference type="ARBA" id="ARBA00002791"/>
    </source>
</evidence>
<evidence type="ECO:0000256" key="7">
    <source>
        <dbReference type="ARBA" id="ARBA00022989"/>
    </source>
</evidence>
<comment type="similarity">
    <text evidence="3">Belongs to the OST3/OST6 family.</text>
</comment>
<name>A0A0N0NLJ8_9EURO</name>
<organism evidence="11 12">
    <name type="scientific">Cyphellophora attinorum</name>
    <dbReference type="NCBI Taxonomy" id="1664694"/>
    <lineage>
        <taxon>Eukaryota</taxon>
        <taxon>Fungi</taxon>
        <taxon>Dikarya</taxon>
        <taxon>Ascomycota</taxon>
        <taxon>Pezizomycotina</taxon>
        <taxon>Eurotiomycetes</taxon>
        <taxon>Chaetothyriomycetidae</taxon>
        <taxon>Chaetothyriales</taxon>
        <taxon>Cyphellophoraceae</taxon>
        <taxon>Cyphellophora</taxon>
    </lineage>
</organism>
<dbReference type="SUPFAM" id="SSF52833">
    <property type="entry name" value="Thioredoxin-like"/>
    <property type="match status" value="1"/>
</dbReference>
<evidence type="ECO:0000256" key="8">
    <source>
        <dbReference type="ARBA" id="ARBA00023136"/>
    </source>
</evidence>
<keyword evidence="7 9" id="KW-1133">Transmembrane helix</keyword>
<dbReference type="PANTHER" id="PTHR12692:SF0">
    <property type="entry name" value="GH11935P"/>
    <property type="match status" value="1"/>
</dbReference>
<accession>A0A0N0NLJ8</accession>
<evidence type="ECO:0000256" key="4">
    <source>
        <dbReference type="ARBA" id="ARBA00022692"/>
    </source>
</evidence>
<evidence type="ECO:0000313" key="11">
    <source>
        <dbReference type="EMBL" id="KPI39391.1"/>
    </source>
</evidence>
<feature type="transmembrane region" description="Helical" evidence="9">
    <location>
        <begin position="178"/>
        <end position="199"/>
    </location>
</feature>
<comment type="function">
    <text evidence="1">Subunit of the oligosaccharyl transferase (OST) complex that catalyzes the initial transfer of a defined glycan (Glc(3)Man(9)GlcNAc(2) in eukaryotes) from the lipid carrier dolichol-pyrophosphate to an asparagine residue within an Asn-X-Ser/Thr consensus motif in nascent polypeptide chains, the first step in protein N-glycosylation. N-glycosylation occurs cotranslationally and the complex associates with the Sec61 complex at the channel-forming translocon complex that mediates protein translocation across the endoplasmic reticulum (ER). All subunits are required for a maximal enzyme activity.</text>
</comment>
<keyword evidence="6" id="KW-0256">Endoplasmic reticulum</keyword>
<comment type="caution">
    <text evidence="11">The sequence shown here is derived from an EMBL/GenBank/DDBJ whole genome shotgun (WGS) entry which is preliminary data.</text>
</comment>
<dbReference type="InterPro" id="IPR021149">
    <property type="entry name" value="OligosaccharylTrfase_OST3/OST6"/>
</dbReference>
<dbReference type="GeneID" id="28737023"/>
<dbReference type="OrthoDB" id="67566at2759"/>
<dbReference type="GO" id="GO:0018279">
    <property type="term" value="P:protein N-linked glycosylation via asparagine"/>
    <property type="evidence" value="ECO:0007669"/>
    <property type="project" value="TreeGrafter"/>
</dbReference>
<feature type="chain" id="PRO_5005856886" evidence="10">
    <location>
        <begin position="19"/>
        <end position="268"/>
    </location>
</feature>
<evidence type="ECO:0000256" key="2">
    <source>
        <dbReference type="ARBA" id="ARBA00004477"/>
    </source>
</evidence>
<dbReference type="Proteomes" id="UP000038010">
    <property type="component" value="Unassembled WGS sequence"/>
</dbReference>
<evidence type="ECO:0000256" key="6">
    <source>
        <dbReference type="ARBA" id="ARBA00022824"/>
    </source>
</evidence>
<dbReference type="AlphaFoldDB" id="A0A0N0NLJ8"/>
<dbReference type="InterPro" id="IPR036249">
    <property type="entry name" value="Thioredoxin-like_sf"/>
</dbReference>
<dbReference type="FunFam" id="3.40.30.10:FF:000302">
    <property type="entry name" value="Oligosaccharyl transferase subunit (Gamma), putative"/>
    <property type="match status" value="1"/>
</dbReference>
<dbReference type="GO" id="GO:0008250">
    <property type="term" value="C:oligosaccharyltransferase complex"/>
    <property type="evidence" value="ECO:0007669"/>
    <property type="project" value="TreeGrafter"/>
</dbReference>
<comment type="subcellular location">
    <subcellularLocation>
        <location evidence="2">Endoplasmic reticulum membrane</location>
        <topology evidence="2">Multi-pass membrane protein</topology>
    </subcellularLocation>
</comment>
<evidence type="ECO:0000256" key="5">
    <source>
        <dbReference type="ARBA" id="ARBA00022729"/>
    </source>
</evidence>
<sequence length="268" mass="30008">MRLYNLLATALLPLLALAAKKPAASTFDTYSSRSFPIEVDESSYDAITHAPRDYWTAVLLTARPAKFACQLCREFDPEWKILASSWQKGDKNSASRVLFATLDFDNGRNVFMRNQLQTAPVLFLYPPTNGPDATGSGKEIRMDFLQSQSAEQTHAWILRQLPSDPATPYPKLVRPVNYGRIVASFMILIGMFTFGTVAYPYILPVLQSRNLWAAVSLIAVLLFTSGHMFNHIRKVPYVQGSKGKIIYFANGFQTQYGMETQIVAAMCT</sequence>
<dbReference type="VEuPathDB" id="FungiDB:AB675_4968"/>
<keyword evidence="5 10" id="KW-0732">Signal</keyword>
<evidence type="ECO:0000256" key="3">
    <source>
        <dbReference type="ARBA" id="ARBA00009561"/>
    </source>
</evidence>
<evidence type="ECO:0000313" key="12">
    <source>
        <dbReference type="Proteomes" id="UP000038010"/>
    </source>
</evidence>
<proteinExistence type="inferred from homology"/>
<evidence type="ECO:0000256" key="9">
    <source>
        <dbReference type="SAM" id="Phobius"/>
    </source>
</evidence>
<keyword evidence="12" id="KW-1185">Reference proteome</keyword>
<evidence type="ECO:0000256" key="10">
    <source>
        <dbReference type="SAM" id="SignalP"/>
    </source>
</evidence>
<dbReference type="STRING" id="1664694.A0A0N0NLJ8"/>
<dbReference type="Gene3D" id="3.40.30.10">
    <property type="entry name" value="Glutaredoxin"/>
    <property type="match status" value="1"/>
</dbReference>
<keyword evidence="8 9" id="KW-0472">Membrane</keyword>
<dbReference type="Pfam" id="PF04756">
    <property type="entry name" value="OST3_OST6"/>
    <property type="match status" value="1"/>
</dbReference>
<reference evidence="11 12" key="1">
    <citation type="submission" date="2015-06" db="EMBL/GenBank/DDBJ databases">
        <title>Draft genome of the ant-associated black yeast Phialophora attae CBS 131958.</title>
        <authorList>
            <person name="Moreno L.F."/>
            <person name="Stielow B.J."/>
            <person name="de Hoog S."/>
            <person name="Vicente V.A."/>
            <person name="Weiss V.A."/>
            <person name="de Vries M."/>
            <person name="Cruz L.M."/>
            <person name="Souza E.M."/>
        </authorList>
    </citation>
    <scope>NUCLEOTIDE SEQUENCE [LARGE SCALE GENOMIC DNA]</scope>
    <source>
        <strain evidence="11 12">CBS 131958</strain>
    </source>
</reference>